<evidence type="ECO:0000256" key="3">
    <source>
        <dbReference type="ARBA" id="ARBA00022516"/>
    </source>
</evidence>
<evidence type="ECO:0000313" key="13">
    <source>
        <dbReference type="Proteomes" id="UP000571084"/>
    </source>
</evidence>
<keyword evidence="5 10" id="KW-0443">Lipid metabolism</keyword>
<dbReference type="Gene3D" id="3.40.718.10">
    <property type="entry name" value="Isopropylmalate Dehydrogenase"/>
    <property type="match status" value="1"/>
</dbReference>
<protein>
    <recommendedName>
        <fullName evidence="8 10">Phosphate acyltransferase</fullName>
        <ecNumber evidence="8 10">2.3.1.274</ecNumber>
    </recommendedName>
    <alternativeName>
        <fullName evidence="10">Acyl-ACP phosphotransacylase</fullName>
    </alternativeName>
    <alternativeName>
        <fullName evidence="10">Acyl-[acyl-carrier-protein]--phosphate acyltransferase</fullName>
    </alternativeName>
    <alternativeName>
        <fullName evidence="10">Phosphate-acyl-ACP acyltransferase</fullName>
    </alternativeName>
</protein>
<evidence type="ECO:0000256" key="5">
    <source>
        <dbReference type="ARBA" id="ARBA00023098"/>
    </source>
</evidence>
<comment type="pathway">
    <text evidence="10">Lipid metabolism; phospholipid metabolism.</text>
</comment>
<evidence type="ECO:0000313" key="12">
    <source>
        <dbReference type="EMBL" id="MBB5199379.1"/>
    </source>
</evidence>
<proteinExistence type="inferred from homology"/>
<dbReference type="RefSeq" id="WP_168055048.1">
    <property type="nucleotide sequence ID" value="NZ_JAAOZT010000006.1"/>
</dbReference>
<dbReference type="InterPro" id="IPR003664">
    <property type="entry name" value="FA_synthesis"/>
</dbReference>
<evidence type="ECO:0000256" key="7">
    <source>
        <dbReference type="ARBA" id="ARBA00023264"/>
    </source>
</evidence>
<accession>A0A840RSC8</accession>
<keyword evidence="13" id="KW-1185">Reference proteome</keyword>
<name>A0A840RSC8_9BURK</name>
<evidence type="ECO:0000256" key="1">
    <source>
        <dbReference type="ARBA" id="ARBA00001232"/>
    </source>
</evidence>
<dbReference type="HAMAP" id="MF_00019">
    <property type="entry name" value="PlsX"/>
    <property type="match status" value="1"/>
</dbReference>
<dbReference type="AlphaFoldDB" id="A0A840RSC8"/>
<evidence type="ECO:0000256" key="8">
    <source>
        <dbReference type="ARBA" id="ARBA00024069"/>
    </source>
</evidence>
<dbReference type="EC" id="2.3.1.274" evidence="8 10"/>
<dbReference type="PANTHER" id="PTHR30100:SF1">
    <property type="entry name" value="PHOSPHATE ACYLTRANSFERASE"/>
    <property type="match status" value="1"/>
</dbReference>
<feature type="compositionally biased region" description="Polar residues" evidence="11">
    <location>
        <begin position="362"/>
        <end position="375"/>
    </location>
</feature>
<comment type="caution">
    <text evidence="12">The sequence shown here is derived from an EMBL/GenBank/DDBJ whole genome shotgun (WGS) entry which is preliminary data.</text>
</comment>
<keyword evidence="7 10" id="KW-1208">Phospholipid metabolism</keyword>
<dbReference type="UniPathway" id="UPA00085"/>
<comment type="similarity">
    <text evidence="10">Belongs to the PlsX family.</text>
</comment>
<comment type="subunit">
    <text evidence="9 10">Homodimer. Probably interacts with PlsY.</text>
</comment>
<evidence type="ECO:0000256" key="10">
    <source>
        <dbReference type="HAMAP-Rule" id="MF_00019"/>
    </source>
</evidence>
<evidence type="ECO:0000256" key="9">
    <source>
        <dbReference type="ARBA" id="ARBA00046608"/>
    </source>
</evidence>
<evidence type="ECO:0000256" key="6">
    <source>
        <dbReference type="ARBA" id="ARBA00023209"/>
    </source>
</evidence>
<keyword evidence="4 10" id="KW-0808">Transferase</keyword>
<comment type="catalytic activity">
    <reaction evidence="1 10">
        <text>a fatty acyl-[ACP] + phosphate = an acyl phosphate + holo-[ACP]</text>
        <dbReference type="Rhea" id="RHEA:42292"/>
        <dbReference type="Rhea" id="RHEA-COMP:9685"/>
        <dbReference type="Rhea" id="RHEA-COMP:14125"/>
        <dbReference type="ChEBI" id="CHEBI:43474"/>
        <dbReference type="ChEBI" id="CHEBI:59918"/>
        <dbReference type="ChEBI" id="CHEBI:64479"/>
        <dbReference type="ChEBI" id="CHEBI:138651"/>
        <dbReference type="EC" id="2.3.1.274"/>
    </reaction>
</comment>
<dbReference type="SUPFAM" id="SSF53659">
    <property type="entry name" value="Isocitrate/Isopropylmalate dehydrogenase-like"/>
    <property type="match status" value="1"/>
</dbReference>
<dbReference type="PANTHER" id="PTHR30100">
    <property type="entry name" value="FATTY ACID/PHOSPHOLIPID SYNTHESIS PROTEIN PLSX"/>
    <property type="match status" value="1"/>
</dbReference>
<comment type="subcellular location">
    <subcellularLocation>
        <location evidence="10">Cytoplasm</location>
    </subcellularLocation>
    <text evidence="10">Associated with the membrane possibly through PlsY.</text>
</comment>
<evidence type="ECO:0000256" key="11">
    <source>
        <dbReference type="SAM" id="MobiDB-lite"/>
    </source>
</evidence>
<comment type="function">
    <text evidence="10">Catalyzes the reversible formation of acyl-phosphate (acyl-PO(4)) from acyl-[acyl-carrier-protein] (acyl-ACP). This enzyme utilizes acyl-ACP as fatty acyl donor, but not acyl-CoA.</text>
</comment>
<dbReference type="GO" id="GO:0043811">
    <property type="term" value="F:phosphate:acyl-[acyl carrier protein] acyltransferase activity"/>
    <property type="evidence" value="ECO:0007669"/>
    <property type="project" value="UniProtKB-UniRule"/>
</dbReference>
<evidence type="ECO:0000256" key="4">
    <source>
        <dbReference type="ARBA" id="ARBA00022679"/>
    </source>
</evidence>
<sequence>MTIKISIDCMGGDHGPSVTVPAAIAFANREPECELVLVGLEEQIRAELKKYKAQSHSRLSVVHAEEVITMDDSVETALRRKKKSSMRIALELIKEEKVRACVSAGNTGALMAVSRYLLKTIPGVDRPAICTILPNQKDGPTYMLDLGANVDCEPQHLHQFALMGSALVSAMEGKSKPTVGLLNVGEEDIKGNEMVKQTAALLRADHEKGLINFYGNVEGNDIFEGTTDIVVCDGFVGNVTLKASEGLGRLVKSVLTTEFKSSILNMLGALIARSAIKAISRRLNPSRYNGASLLGLRGLVFKSHGSADAYGYEWAIQRAFDAAKYDVLSRITTTIAALMPPPEPIPTRLEGTASPTGPGLNIDSSQIASPQQKTA</sequence>
<dbReference type="GO" id="GO:0005737">
    <property type="term" value="C:cytoplasm"/>
    <property type="evidence" value="ECO:0007669"/>
    <property type="project" value="UniProtKB-SubCell"/>
</dbReference>
<dbReference type="Pfam" id="PF02504">
    <property type="entry name" value="FA_synthesis"/>
    <property type="match status" value="1"/>
</dbReference>
<dbReference type="PIRSF" id="PIRSF002465">
    <property type="entry name" value="Phsphlp_syn_PlsX"/>
    <property type="match status" value="1"/>
</dbReference>
<dbReference type="EMBL" id="JACHHQ010000002">
    <property type="protein sequence ID" value="MBB5199379.1"/>
    <property type="molecule type" value="Genomic_DNA"/>
</dbReference>
<organism evidence="12 13">
    <name type="scientific">Glaciimonas immobilis</name>
    <dbReference type="NCBI Taxonomy" id="728004"/>
    <lineage>
        <taxon>Bacteria</taxon>
        <taxon>Pseudomonadati</taxon>
        <taxon>Pseudomonadota</taxon>
        <taxon>Betaproteobacteria</taxon>
        <taxon>Burkholderiales</taxon>
        <taxon>Oxalobacteraceae</taxon>
        <taxon>Glaciimonas</taxon>
    </lineage>
</organism>
<dbReference type="GO" id="GO:0008654">
    <property type="term" value="P:phospholipid biosynthetic process"/>
    <property type="evidence" value="ECO:0007669"/>
    <property type="project" value="UniProtKB-KW"/>
</dbReference>
<keyword evidence="3 10" id="KW-0444">Lipid biosynthesis</keyword>
<keyword evidence="2 10" id="KW-0963">Cytoplasm</keyword>
<dbReference type="NCBIfam" id="TIGR00182">
    <property type="entry name" value="plsX"/>
    <property type="match status" value="1"/>
</dbReference>
<dbReference type="Proteomes" id="UP000571084">
    <property type="component" value="Unassembled WGS sequence"/>
</dbReference>
<dbReference type="InterPro" id="IPR012281">
    <property type="entry name" value="Phospholipid_synth_PlsX-like"/>
</dbReference>
<keyword evidence="12" id="KW-0012">Acyltransferase</keyword>
<gene>
    <name evidence="10" type="primary">plsX</name>
    <name evidence="12" type="ORF">HNR39_001206</name>
</gene>
<reference evidence="12 13" key="1">
    <citation type="submission" date="2020-08" db="EMBL/GenBank/DDBJ databases">
        <title>Genomic Encyclopedia of Type Strains, Phase IV (KMG-IV): sequencing the most valuable type-strain genomes for metagenomic binning, comparative biology and taxonomic classification.</title>
        <authorList>
            <person name="Goeker M."/>
        </authorList>
    </citation>
    <scope>NUCLEOTIDE SEQUENCE [LARGE SCALE GENOMIC DNA]</scope>
    <source>
        <strain evidence="12 13">DSM 23240</strain>
    </source>
</reference>
<dbReference type="GO" id="GO:0006633">
    <property type="term" value="P:fatty acid biosynthetic process"/>
    <property type="evidence" value="ECO:0007669"/>
    <property type="project" value="UniProtKB-UniRule"/>
</dbReference>
<keyword evidence="6 10" id="KW-0594">Phospholipid biosynthesis</keyword>
<feature type="region of interest" description="Disordered" evidence="11">
    <location>
        <begin position="341"/>
        <end position="375"/>
    </location>
</feature>
<evidence type="ECO:0000256" key="2">
    <source>
        <dbReference type="ARBA" id="ARBA00022490"/>
    </source>
</evidence>